<dbReference type="CDD" id="cd13831">
    <property type="entry name" value="HU"/>
    <property type="match status" value="1"/>
</dbReference>
<gene>
    <name evidence="5" type="ORF">CLV62_12568</name>
</gene>
<accession>A0A2V3PK96</accession>
<protein>
    <submittedName>
        <fullName evidence="5">DNA-binding protein HU-beta</fullName>
    </submittedName>
</protein>
<dbReference type="GO" id="GO:0030261">
    <property type="term" value="P:chromosome condensation"/>
    <property type="evidence" value="ECO:0007669"/>
    <property type="project" value="UniProtKB-KW"/>
</dbReference>
<evidence type="ECO:0000256" key="3">
    <source>
        <dbReference type="ARBA" id="ARBA00023125"/>
    </source>
</evidence>
<evidence type="ECO:0000256" key="2">
    <source>
        <dbReference type="ARBA" id="ARBA00023067"/>
    </source>
</evidence>
<dbReference type="GO" id="GO:0005829">
    <property type="term" value="C:cytosol"/>
    <property type="evidence" value="ECO:0007669"/>
    <property type="project" value="TreeGrafter"/>
</dbReference>
<keyword evidence="6" id="KW-1185">Reference proteome</keyword>
<comment type="caution">
    <text evidence="5">The sequence shown here is derived from an EMBL/GenBank/DDBJ whole genome shotgun (WGS) entry which is preliminary data.</text>
</comment>
<dbReference type="EMBL" id="QICL01000025">
    <property type="protein sequence ID" value="PXV61235.1"/>
    <property type="molecule type" value="Genomic_DNA"/>
</dbReference>
<keyword evidence="3 5" id="KW-0238">DNA-binding</keyword>
<dbReference type="SUPFAM" id="SSF47729">
    <property type="entry name" value="IHF-like DNA-binding proteins"/>
    <property type="match status" value="1"/>
</dbReference>
<sequence length="105" mass="11750">MNKKELVNAVSEITGISKNDTRKTFEAIIEAISAEMQNNGNVIILGFGTFSVKDKAARMSIHPQTMQPLELPAKKVVRFKPSVYLNNLLVQKKKRGRPRIEKVVG</sequence>
<dbReference type="InterPro" id="IPR000119">
    <property type="entry name" value="Hist_DNA-bd"/>
</dbReference>
<dbReference type="PANTHER" id="PTHR33175:SF3">
    <property type="entry name" value="DNA-BINDING PROTEIN HU-BETA"/>
    <property type="match status" value="1"/>
</dbReference>
<dbReference type="OrthoDB" id="9799835at2"/>
<proteinExistence type="inferred from homology"/>
<evidence type="ECO:0000256" key="1">
    <source>
        <dbReference type="ARBA" id="ARBA00010529"/>
    </source>
</evidence>
<comment type="similarity">
    <text evidence="1 4">Belongs to the bacterial histone-like protein family.</text>
</comment>
<dbReference type="Gene3D" id="4.10.520.10">
    <property type="entry name" value="IHF-like DNA-binding proteins"/>
    <property type="match status" value="1"/>
</dbReference>
<dbReference type="PRINTS" id="PR01727">
    <property type="entry name" value="DNABINDINGHU"/>
</dbReference>
<keyword evidence="2" id="KW-0226">DNA condensation</keyword>
<evidence type="ECO:0000313" key="6">
    <source>
        <dbReference type="Proteomes" id="UP000247973"/>
    </source>
</evidence>
<dbReference type="RefSeq" id="WP_110311856.1">
    <property type="nucleotide sequence ID" value="NZ_QICL01000025.1"/>
</dbReference>
<dbReference type="Pfam" id="PF00216">
    <property type="entry name" value="Bac_DNA_binding"/>
    <property type="match status" value="1"/>
</dbReference>
<evidence type="ECO:0000256" key="4">
    <source>
        <dbReference type="RuleBase" id="RU003939"/>
    </source>
</evidence>
<evidence type="ECO:0000313" key="5">
    <source>
        <dbReference type="EMBL" id="PXV61235.1"/>
    </source>
</evidence>
<dbReference type="Proteomes" id="UP000247973">
    <property type="component" value="Unassembled WGS sequence"/>
</dbReference>
<dbReference type="SMART" id="SM00411">
    <property type="entry name" value="BHL"/>
    <property type="match status" value="1"/>
</dbReference>
<name>A0A2V3PK96_9BACT</name>
<organism evidence="5 6">
    <name type="scientific">Dysgonomonas alginatilytica</name>
    <dbReference type="NCBI Taxonomy" id="1605892"/>
    <lineage>
        <taxon>Bacteria</taxon>
        <taxon>Pseudomonadati</taxon>
        <taxon>Bacteroidota</taxon>
        <taxon>Bacteroidia</taxon>
        <taxon>Bacteroidales</taxon>
        <taxon>Dysgonomonadaceae</taxon>
        <taxon>Dysgonomonas</taxon>
    </lineage>
</organism>
<dbReference type="GO" id="GO:0003677">
    <property type="term" value="F:DNA binding"/>
    <property type="evidence" value="ECO:0007669"/>
    <property type="project" value="UniProtKB-KW"/>
</dbReference>
<dbReference type="PANTHER" id="PTHR33175">
    <property type="entry name" value="DNA-BINDING PROTEIN HU"/>
    <property type="match status" value="1"/>
</dbReference>
<reference evidence="5 6" key="1">
    <citation type="submission" date="2018-03" db="EMBL/GenBank/DDBJ databases">
        <title>Genomic Encyclopedia of Archaeal and Bacterial Type Strains, Phase II (KMG-II): from individual species to whole genera.</title>
        <authorList>
            <person name="Goeker M."/>
        </authorList>
    </citation>
    <scope>NUCLEOTIDE SEQUENCE [LARGE SCALE GENOMIC DNA]</scope>
    <source>
        <strain evidence="5 6">DSM 100214</strain>
    </source>
</reference>
<dbReference type="AlphaFoldDB" id="A0A2V3PK96"/>
<dbReference type="InterPro" id="IPR010992">
    <property type="entry name" value="IHF-like_DNA-bd_dom_sf"/>
</dbReference>
<dbReference type="GO" id="GO:0030527">
    <property type="term" value="F:structural constituent of chromatin"/>
    <property type="evidence" value="ECO:0007669"/>
    <property type="project" value="InterPro"/>
</dbReference>